<reference evidence="1" key="1">
    <citation type="submission" date="2023-12" db="EMBL/GenBank/DDBJ databases">
        <title>Molecular genomic analyses of Enterococcus cecorum from sepsis oubreaks in broilers.</title>
        <authorList>
            <person name="Rhoads D."/>
            <person name="Alrubaye A."/>
        </authorList>
    </citation>
    <scope>NUCLEOTIDE SEQUENCE</scope>
    <source>
        <strain evidence="1">1755</strain>
    </source>
</reference>
<dbReference type="Proteomes" id="UP001290582">
    <property type="component" value="Unassembled WGS sequence"/>
</dbReference>
<dbReference type="EMBL" id="JAXOGL010000008">
    <property type="protein sequence ID" value="MDZ5597869.1"/>
    <property type="molecule type" value="Genomic_DNA"/>
</dbReference>
<evidence type="ECO:0000313" key="1">
    <source>
        <dbReference type="EMBL" id="MDZ5597869.1"/>
    </source>
</evidence>
<name>A0AAP6ILE9_9ENTE</name>
<evidence type="ECO:0000313" key="2">
    <source>
        <dbReference type="Proteomes" id="UP001290582"/>
    </source>
</evidence>
<comment type="caution">
    <text evidence="1">The sequence shown here is derived from an EMBL/GenBank/DDBJ whole genome shotgun (WGS) entry which is preliminary data.</text>
</comment>
<organism evidence="1 2">
    <name type="scientific">Enterococcus cecorum</name>
    <dbReference type="NCBI Taxonomy" id="44008"/>
    <lineage>
        <taxon>Bacteria</taxon>
        <taxon>Bacillati</taxon>
        <taxon>Bacillota</taxon>
        <taxon>Bacilli</taxon>
        <taxon>Lactobacillales</taxon>
        <taxon>Enterococcaceae</taxon>
        <taxon>Enterococcus</taxon>
    </lineage>
</organism>
<accession>A0AAP6ILE9</accession>
<proteinExistence type="predicted"/>
<dbReference type="RefSeq" id="WP_016250929.1">
    <property type="nucleotide sequence ID" value="NZ_CP144495.1"/>
</dbReference>
<dbReference type="AlphaFoldDB" id="A0AAP6ILE9"/>
<gene>
    <name evidence="1" type="ORF">U1294_06475</name>
</gene>
<dbReference type="GeneID" id="60872453"/>
<protein>
    <submittedName>
        <fullName evidence="1">Uncharacterized protein</fullName>
    </submittedName>
</protein>
<sequence>MITTNVTNVNLQVEEGQITNATVFMNANIGFISLAANVPLNNESGYNLNELTPNQWFDKAKEEFVKELTGGIN</sequence>